<dbReference type="Proteomes" id="UP000291269">
    <property type="component" value="Unassembled WGS sequence"/>
</dbReference>
<dbReference type="SUPFAM" id="SSF53850">
    <property type="entry name" value="Periplasmic binding protein-like II"/>
    <property type="match status" value="1"/>
</dbReference>
<evidence type="ECO:0000313" key="7">
    <source>
        <dbReference type="EMBL" id="RXZ61130.1"/>
    </source>
</evidence>
<evidence type="ECO:0000313" key="8">
    <source>
        <dbReference type="Proteomes" id="UP000291269"/>
    </source>
</evidence>
<reference evidence="7 8" key="1">
    <citation type="journal article" date="2019" name="Gut">
        <title>Antibiotics-induced monodominance of a novel gut bacterial order.</title>
        <authorList>
            <person name="Hildebrand F."/>
            <person name="Moitinho-Silva L."/>
            <person name="Blasche S."/>
            <person name="Jahn M.T."/>
            <person name="Gossmann T.I."/>
            <person name="Heuerta-Cepas J."/>
            <person name="Hercog R."/>
            <person name="Luetge M."/>
            <person name="Bahram M."/>
            <person name="Pryszlak A."/>
            <person name="Alves R.J."/>
            <person name="Waszak S.M."/>
            <person name="Zhu A."/>
            <person name="Ye L."/>
            <person name="Costea P.I."/>
            <person name="Aalvink S."/>
            <person name="Belzer C."/>
            <person name="Forslund S.K."/>
            <person name="Sunagawa S."/>
            <person name="Hentschel U."/>
            <person name="Merten C."/>
            <person name="Patil K.R."/>
            <person name="Benes V."/>
            <person name="Bork P."/>
        </authorList>
    </citation>
    <scope>NUCLEOTIDE SEQUENCE [LARGE SCALE GENOMIC DNA]</scope>
    <source>
        <strain evidence="7 8">HDS1380</strain>
    </source>
</reference>
<proteinExistence type="inferred from homology"/>
<dbReference type="AlphaFoldDB" id="A0A4Q2KB70"/>
<dbReference type="PANTHER" id="PTHR43649">
    <property type="entry name" value="ARABINOSE-BINDING PROTEIN-RELATED"/>
    <property type="match status" value="1"/>
</dbReference>
<accession>A0A4Q2KB70</accession>
<evidence type="ECO:0000256" key="1">
    <source>
        <dbReference type="ARBA" id="ARBA00004196"/>
    </source>
</evidence>
<dbReference type="OrthoDB" id="42940at2"/>
<dbReference type="GO" id="GO:0030313">
    <property type="term" value="C:cell envelope"/>
    <property type="evidence" value="ECO:0007669"/>
    <property type="project" value="UniProtKB-SubCell"/>
</dbReference>
<comment type="caution">
    <text evidence="7">The sequence shown here is derived from an EMBL/GenBank/DDBJ whole genome shotgun (WGS) entry which is preliminary data.</text>
</comment>
<comment type="similarity">
    <text evidence="2">Belongs to the bacterial solute-binding protein 1 family.</text>
</comment>
<evidence type="ECO:0000256" key="3">
    <source>
        <dbReference type="ARBA" id="ARBA00022448"/>
    </source>
</evidence>
<keyword evidence="4" id="KW-0732">Signal</keyword>
<dbReference type="InterPro" id="IPR006059">
    <property type="entry name" value="SBP"/>
</dbReference>
<keyword evidence="3" id="KW-0813">Transport</keyword>
<organism evidence="7 8">
    <name type="scientific">Candidatus Borkfalkia ceftriaxoniphila</name>
    <dbReference type="NCBI Taxonomy" id="2508949"/>
    <lineage>
        <taxon>Bacteria</taxon>
        <taxon>Bacillati</taxon>
        <taxon>Bacillota</taxon>
        <taxon>Clostridia</taxon>
        <taxon>Christensenellales</taxon>
        <taxon>Christensenellaceae</taxon>
        <taxon>Candidatus Borkfalkia</taxon>
    </lineage>
</organism>
<dbReference type="InterPro" id="IPR050490">
    <property type="entry name" value="Bact_solute-bd_prot1"/>
</dbReference>
<evidence type="ECO:0000256" key="2">
    <source>
        <dbReference type="ARBA" id="ARBA00008520"/>
    </source>
</evidence>
<dbReference type="Pfam" id="PF01547">
    <property type="entry name" value="SBP_bac_1"/>
    <property type="match status" value="1"/>
</dbReference>
<name>A0A4Q2KB70_9FIRM</name>
<evidence type="ECO:0000256" key="4">
    <source>
        <dbReference type="ARBA" id="ARBA00022729"/>
    </source>
</evidence>
<dbReference type="EMBL" id="SDOZ01000002">
    <property type="protein sequence ID" value="RXZ61130.1"/>
    <property type="molecule type" value="Genomic_DNA"/>
</dbReference>
<comment type="function">
    <text evidence="5">Part of a binding-protein-dependent transport system for a sugar.</text>
</comment>
<evidence type="ECO:0000256" key="5">
    <source>
        <dbReference type="ARBA" id="ARBA00049629"/>
    </source>
</evidence>
<keyword evidence="8" id="KW-1185">Reference proteome</keyword>
<protein>
    <recommendedName>
        <fullName evidence="6">Probable sugar-binding periplasmic protein</fullName>
    </recommendedName>
</protein>
<gene>
    <name evidence="7" type="ORF">ESZ91_01735</name>
</gene>
<evidence type="ECO:0000256" key="6">
    <source>
        <dbReference type="ARBA" id="ARBA00049753"/>
    </source>
</evidence>
<dbReference type="PANTHER" id="PTHR43649:SF28">
    <property type="entry name" value="BINDING PROTEIN COMPONENT OF ABC SUGAR TRANSPORTER-RELATED"/>
    <property type="match status" value="1"/>
</dbReference>
<comment type="subcellular location">
    <subcellularLocation>
        <location evidence="1">Cell envelope</location>
    </subcellularLocation>
</comment>
<sequence length="458" mass="50696">MKVDSVHIIMQLSIINGGLKMKKIISIFLALASILALLAFTACGSDKDGGGKTEIEYPDLVQSEYAGTEIEFMHFWQDADKAIQDMAKYFSEGTGIKVTVTLSPVSTHLTSLNTKMQTNTMPALYTMWPGATMPEYVNSGWVMDLTDYKGEWMERMNKDAYASCVTNDKLYIAPVNMAFMGIAYNKTIFKRNNVEPPKNMADFERIMDVLKTDTNLSYPMIWGNDCSANMIYLMALSSLYQKTPDFDAKVSAGQMNFKNDTMVEIYEKLFIDWAEKGYYNAETCGTIDRMSKAAAQFVLGKTAMMRLGGWDLAVIDELIEESGGSLDYGMFPIPGADNDGSVLAAAGEAVAVNAKLSEKEKGAALEFLDFFLHPAVNGEVCGIINSLSPYSGVEVEAKDCITELGTYLDDTSRGWTTWPLDVQNKMGECLDIVSEKGGKDAKMKVLNEHLDYLASLWK</sequence>
<dbReference type="Gene3D" id="3.40.190.10">
    <property type="entry name" value="Periplasmic binding protein-like II"/>
    <property type="match status" value="2"/>
</dbReference>